<proteinExistence type="predicted"/>
<dbReference type="GO" id="GO:0031146">
    <property type="term" value="P:SCF-dependent proteasomal ubiquitin-dependent protein catabolic process"/>
    <property type="evidence" value="ECO:0007669"/>
    <property type="project" value="InterPro"/>
</dbReference>
<dbReference type="SUPFAM" id="SSF81383">
    <property type="entry name" value="F-box domain"/>
    <property type="match status" value="1"/>
</dbReference>
<dbReference type="InterPro" id="IPR001810">
    <property type="entry name" value="F-box_dom"/>
</dbReference>
<comment type="caution">
    <text evidence="1">The sequence shown here is derived from an EMBL/GenBank/DDBJ whole genome shotgun (WGS) entry which is preliminary data.</text>
</comment>
<dbReference type="PANTHER" id="PTHR16008">
    <property type="entry name" value="F-BOX ONLY PROTEIN 4"/>
    <property type="match status" value="1"/>
</dbReference>
<dbReference type="SMART" id="SM00256">
    <property type="entry name" value="FBOX"/>
    <property type="match status" value="1"/>
</dbReference>
<protein>
    <submittedName>
        <fullName evidence="1">Uncharacterized protein</fullName>
    </submittedName>
</protein>
<dbReference type="InterPro" id="IPR039588">
    <property type="entry name" value="FBXO4"/>
</dbReference>
<dbReference type="Gene3D" id="3.80.10.10">
    <property type="entry name" value="Ribonuclease Inhibitor"/>
    <property type="match status" value="1"/>
</dbReference>
<dbReference type="InterPro" id="IPR032675">
    <property type="entry name" value="LRR_dom_sf"/>
</dbReference>
<dbReference type="EMBL" id="CAIIXF020000003">
    <property type="protein sequence ID" value="CAH1780040.1"/>
    <property type="molecule type" value="Genomic_DNA"/>
</dbReference>
<name>A0A8J1Y7Q4_OWEFU</name>
<accession>A0A8J1Y7Q4</accession>
<gene>
    <name evidence="1" type="ORF">OFUS_LOCUS6786</name>
</gene>
<dbReference type="Proteomes" id="UP000749559">
    <property type="component" value="Unassembled WGS sequence"/>
</dbReference>
<dbReference type="SUPFAM" id="SSF52047">
    <property type="entry name" value="RNI-like"/>
    <property type="match status" value="1"/>
</dbReference>
<dbReference type="PANTHER" id="PTHR16008:SF6">
    <property type="entry name" value="SI:DKEY-12E7.1"/>
    <property type="match status" value="1"/>
</dbReference>
<dbReference type="InterPro" id="IPR036047">
    <property type="entry name" value="F-box-like_dom_sf"/>
</dbReference>
<sequence length="441" mass="51790">MTDPVEEACLQPMVLEPIIYEAGTCENQELEVPVFDHVTEVTENPMIGFEGGIAPLKCTNCGSKRKEPKWKKVEDPNRRQSKRLVIKNFKLPFEELPLDCKLHIFSYLDIFEKGAVCMVSTQWRSLAYHSSSWSYINLRLFSLCSHQKQHIKCPRTCQPTDAYNRYMRRLSAFYKTLSQIKPNVRTFIMTADIDETKNEPSPWLRLIIKLLESFNRIRLTYIDIDWTVSPYRPSTLDRYCCLITKVRSSVRHHEDRLKQFLSLLKYLTKRLPGLLYLTMPFHWSNISLGLLCKFRHLQKLNLKHYFSFKPLPPQFLTVLLLCLPRLTDLTLAVVNATFQTRHVYRVRHPNLQSLDITHCTGFFIRDMDLPALKNFSVKRNPWQGYLVNPNFLPCLYDVLKRGAPELHVLNKCRLYPYWKEFLYLDLDAALKHACPCVKHAT</sequence>
<dbReference type="GO" id="GO:0019005">
    <property type="term" value="C:SCF ubiquitin ligase complex"/>
    <property type="evidence" value="ECO:0007669"/>
    <property type="project" value="TreeGrafter"/>
</dbReference>
<dbReference type="AlphaFoldDB" id="A0A8J1Y7Q4"/>
<keyword evidence="2" id="KW-1185">Reference proteome</keyword>
<dbReference type="GO" id="GO:0000209">
    <property type="term" value="P:protein polyubiquitination"/>
    <property type="evidence" value="ECO:0007669"/>
    <property type="project" value="TreeGrafter"/>
</dbReference>
<evidence type="ECO:0000313" key="1">
    <source>
        <dbReference type="EMBL" id="CAH1780040.1"/>
    </source>
</evidence>
<reference evidence="1" key="1">
    <citation type="submission" date="2022-03" db="EMBL/GenBank/DDBJ databases">
        <authorList>
            <person name="Martin C."/>
        </authorList>
    </citation>
    <scope>NUCLEOTIDE SEQUENCE</scope>
</reference>
<dbReference type="PROSITE" id="PS50181">
    <property type="entry name" value="FBOX"/>
    <property type="match status" value="1"/>
</dbReference>
<dbReference type="OrthoDB" id="10024886at2759"/>
<dbReference type="Gene3D" id="1.20.1280.50">
    <property type="match status" value="1"/>
</dbReference>
<organism evidence="1 2">
    <name type="scientific">Owenia fusiformis</name>
    <name type="common">Polychaete worm</name>
    <dbReference type="NCBI Taxonomy" id="6347"/>
    <lineage>
        <taxon>Eukaryota</taxon>
        <taxon>Metazoa</taxon>
        <taxon>Spiralia</taxon>
        <taxon>Lophotrochozoa</taxon>
        <taxon>Annelida</taxon>
        <taxon>Polychaeta</taxon>
        <taxon>Sedentaria</taxon>
        <taxon>Canalipalpata</taxon>
        <taxon>Sabellida</taxon>
        <taxon>Oweniida</taxon>
        <taxon>Oweniidae</taxon>
        <taxon>Owenia</taxon>
    </lineage>
</organism>
<evidence type="ECO:0000313" key="2">
    <source>
        <dbReference type="Proteomes" id="UP000749559"/>
    </source>
</evidence>
<dbReference type="Pfam" id="PF12937">
    <property type="entry name" value="F-box-like"/>
    <property type="match status" value="1"/>
</dbReference>